<accession>A0A6J6BW65</accession>
<name>A0A6J6BW65_9ZZZZ</name>
<organism evidence="1">
    <name type="scientific">freshwater metagenome</name>
    <dbReference type="NCBI Taxonomy" id="449393"/>
    <lineage>
        <taxon>unclassified sequences</taxon>
        <taxon>metagenomes</taxon>
        <taxon>ecological metagenomes</taxon>
    </lineage>
</organism>
<sequence>MDAIAGFLAAPPMSKTRFIETPNCSSASTASTSPHNIPSIIARAISAGFELVRFIPANTPVASGRLGVLSPSK</sequence>
<gene>
    <name evidence="1" type="ORF">UFOPK1458_00387</name>
</gene>
<reference evidence="1" key="1">
    <citation type="submission" date="2020-05" db="EMBL/GenBank/DDBJ databases">
        <authorList>
            <person name="Chiriac C."/>
            <person name="Salcher M."/>
            <person name="Ghai R."/>
            <person name="Kavagutti S V."/>
        </authorList>
    </citation>
    <scope>NUCLEOTIDE SEQUENCE</scope>
</reference>
<dbReference type="AlphaFoldDB" id="A0A6J6BW65"/>
<evidence type="ECO:0000313" key="1">
    <source>
        <dbReference type="EMBL" id="CAB4543014.1"/>
    </source>
</evidence>
<proteinExistence type="predicted"/>
<protein>
    <submittedName>
        <fullName evidence="1">Unannotated protein</fullName>
    </submittedName>
</protein>
<dbReference type="EMBL" id="CAEZSQ010000061">
    <property type="protein sequence ID" value="CAB4543014.1"/>
    <property type="molecule type" value="Genomic_DNA"/>
</dbReference>